<protein>
    <recommendedName>
        <fullName evidence="3">DUF1273 family protein</fullName>
    </recommendedName>
</protein>
<dbReference type="EMBL" id="CP013015">
    <property type="protein sequence ID" value="AMM40691.1"/>
    <property type="molecule type" value="Genomic_DNA"/>
</dbReference>
<evidence type="ECO:0000313" key="1">
    <source>
        <dbReference type="EMBL" id="AMM40691.1"/>
    </source>
</evidence>
<dbReference type="AlphaFoldDB" id="A0A7U4QJV8"/>
<dbReference type="KEGG" id="daw:HS1_000887"/>
<evidence type="ECO:0008006" key="3">
    <source>
        <dbReference type="Google" id="ProtNLM"/>
    </source>
</evidence>
<organism evidence="1 2">
    <name type="scientific">Desulfofervidus auxilii</name>
    <dbReference type="NCBI Taxonomy" id="1621989"/>
    <lineage>
        <taxon>Bacteria</taxon>
        <taxon>Pseudomonadati</taxon>
        <taxon>Thermodesulfobacteriota</taxon>
        <taxon>Candidatus Desulfofervidia</taxon>
        <taxon>Candidatus Desulfofervidales</taxon>
        <taxon>Candidatus Desulfofervidaceae</taxon>
        <taxon>Candidatus Desulfofervidus</taxon>
    </lineage>
</organism>
<dbReference type="Proteomes" id="UP000070560">
    <property type="component" value="Chromosome"/>
</dbReference>
<gene>
    <name evidence="1" type="ORF">HS1_000887</name>
</gene>
<dbReference type="RefSeq" id="WP_066061512.1">
    <property type="nucleotide sequence ID" value="NZ_CP013015.1"/>
</dbReference>
<sequence length="140" mass="16201">MNKKVFISGSISIKRLPKEALKSIDKIISKKFEILVGDARGVDSLVQRYCASRGYYNVKVYSIYDIPRNKISDKFRFEKVEVTESVRRKRESERQQAKDQAMTRDCDYCLVIWNGKSKGSYANILRAKELKKGLKVVINN</sequence>
<accession>A0A7U4QJV8</accession>
<reference evidence="1 2" key="1">
    <citation type="submission" date="2015-10" db="EMBL/GenBank/DDBJ databases">
        <title>Candidatus Desulfofervidus auxilii, a hydrogenotrophic sulfate-reducing bacterium involved in the thermophilic anaerobic oxidation of methane.</title>
        <authorList>
            <person name="Krukenberg V."/>
            <person name="Richter M."/>
            <person name="Wegener G."/>
        </authorList>
    </citation>
    <scope>NUCLEOTIDE SEQUENCE [LARGE SCALE GENOMIC DNA]</scope>
    <source>
        <strain evidence="1 2">HS1</strain>
    </source>
</reference>
<dbReference type="Gene3D" id="3.40.50.450">
    <property type="match status" value="1"/>
</dbReference>
<dbReference type="OrthoDB" id="9798416at2"/>
<evidence type="ECO:0000313" key="2">
    <source>
        <dbReference type="Proteomes" id="UP000070560"/>
    </source>
</evidence>
<name>A0A7U4QJV8_DESA2</name>
<proteinExistence type="predicted"/>
<keyword evidence="2" id="KW-1185">Reference proteome</keyword>